<dbReference type="OrthoDB" id="3163863at2759"/>
<keyword evidence="3" id="KW-1185">Reference proteome</keyword>
<proteinExistence type="predicted"/>
<dbReference type="EMBL" id="KN818374">
    <property type="protein sequence ID" value="KIL57326.1"/>
    <property type="molecule type" value="Genomic_DNA"/>
</dbReference>
<reference evidence="2 3" key="1">
    <citation type="submission" date="2014-04" db="EMBL/GenBank/DDBJ databases">
        <title>Evolutionary Origins and Diversification of the Mycorrhizal Mutualists.</title>
        <authorList>
            <consortium name="DOE Joint Genome Institute"/>
            <consortium name="Mycorrhizal Genomics Consortium"/>
            <person name="Kohler A."/>
            <person name="Kuo A."/>
            <person name="Nagy L.G."/>
            <person name="Floudas D."/>
            <person name="Copeland A."/>
            <person name="Barry K.W."/>
            <person name="Cichocki N."/>
            <person name="Veneault-Fourrey C."/>
            <person name="LaButti K."/>
            <person name="Lindquist E.A."/>
            <person name="Lipzen A."/>
            <person name="Lundell T."/>
            <person name="Morin E."/>
            <person name="Murat C."/>
            <person name="Riley R."/>
            <person name="Ohm R."/>
            <person name="Sun H."/>
            <person name="Tunlid A."/>
            <person name="Henrissat B."/>
            <person name="Grigoriev I.V."/>
            <person name="Hibbett D.S."/>
            <person name="Martin F."/>
        </authorList>
    </citation>
    <scope>NUCLEOTIDE SEQUENCE [LARGE SCALE GENOMIC DNA]</scope>
    <source>
        <strain evidence="2 3">Koide BX008</strain>
    </source>
</reference>
<dbReference type="Proteomes" id="UP000054549">
    <property type="component" value="Unassembled WGS sequence"/>
</dbReference>
<evidence type="ECO:0000313" key="3">
    <source>
        <dbReference type="Proteomes" id="UP000054549"/>
    </source>
</evidence>
<organism evidence="2 3">
    <name type="scientific">Amanita muscaria (strain Koide BX008)</name>
    <dbReference type="NCBI Taxonomy" id="946122"/>
    <lineage>
        <taxon>Eukaryota</taxon>
        <taxon>Fungi</taxon>
        <taxon>Dikarya</taxon>
        <taxon>Basidiomycota</taxon>
        <taxon>Agaricomycotina</taxon>
        <taxon>Agaricomycetes</taxon>
        <taxon>Agaricomycetidae</taxon>
        <taxon>Agaricales</taxon>
        <taxon>Pluteineae</taxon>
        <taxon>Amanitaceae</taxon>
        <taxon>Amanita</taxon>
    </lineage>
</organism>
<accession>A0A0C2WKW9</accession>
<dbReference type="STRING" id="946122.A0A0C2WKW9"/>
<feature type="domain" description="HNH nuclease" evidence="1">
    <location>
        <begin position="172"/>
        <end position="245"/>
    </location>
</feature>
<evidence type="ECO:0000313" key="2">
    <source>
        <dbReference type="EMBL" id="KIL57326.1"/>
    </source>
</evidence>
<dbReference type="AlphaFoldDB" id="A0A0C2WKW9"/>
<gene>
    <name evidence="2" type="ORF">M378DRAFT_16328</name>
</gene>
<sequence length="360" mass="40359">MYYDLTRPLSSLSQLSDDFLKTVLVLMNDATPTVGHVAEANARLDVFENVPVENRRVGTEIDSLRVLREMLNNAPTERGKRYVACAVICCQGQEQWVRLASDWVHFLLWPFKSAYKSKSPCASPHSVITLPETEASITVVKERRDEHFLRLLKERQANKCAVIVNLGRIKTIGAHIIRRSIAKADKSNAGLHISLPATWDILRHYADLSEDTIRDLENIIDSPSNGILLQTEMHDGFDDFEWYFEATDQPDVYNIKWLSEDGPLGTWVTGGLEQVRFTNQSANDIPLPNAQFLAIHAAIAKVLHLSGAAEPLDLVMDRFNSGSSPVPSGKYGSADLAIRWSLLELFGDNFTHLPTEIRAH</sequence>
<dbReference type="Pfam" id="PF13391">
    <property type="entry name" value="HNH_2"/>
    <property type="match status" value="1"/>
</dbReference>
<dbReference type="InParanoid" id="A0A0C2WKW9"/>
<dbReference type="HOGENOM" id="CLU_808930_0_0_1"/>
<evidence type="ECO:0000259" key="1">
    <source>
        <dbReference type="Pfam" id="PF13391"/>
    </source>
</evidence>
<protein>
    <recommendedName>
        <fullName evidence="1">HNH nuclease domain-containing protein</fullName>
    </recommendedName>
</protein>
<name>A0A0C2WKW9_AMAMK</name>
<dbReference type="InterPro" id="IPR003615">
    <property type="entry name" value="HNH_nuc"/>
</dbReference>